<dbReference type="AlphaFoldDB" id="A0A928DQ05"/>
<accession>A0A928DQ05</accession>
<evidence type="ECO:0000256" key="1">
    <source>
        <dbReference type="SAM" id="Phobius"/>
    </source>
</evidence>
<evidence type="ECO:0000313" key="3">
    <source>
        <dbReference type="EMBL" id="MBE6421443.1"/>
    </source>
</evidence>
<evidence type="ECO:0000256" key="2">
    <source>
        <dbReference type="SAM" id="SignalP"/>
    </source>
</evidence>
<organism evidence="3 4">
    <name type="scientific">Candidatus Avelusimicrobium gallicola</name>
    <dbReference type="NCBI Taxonomy" id="2562704"/>
    <lineage>
        <taxon>Bacteria</taxon>
        <taxon>Pseudomonadati</taxon>
        <taxon>Elusimicrobiota</taxon>
        <taxon>Elusimicrobia</taxon>
        <taxon>Elusimicrobiales</taxon>
        <taxon>Elusimicrobiaceae</taxon>
        <taxon>Candidatus Avelusimicrobium</taxon>
    </lineage>
</organism>
<dbReference type="Proteomes" id="UP000725649">
    <property type="component" value="Unassembled WGS sequence"/>
</dbReference>
<feature type="transmembrane region" description="Helical" evidence="1">
    <location>
        <begin position="472"/>
        <end position="493"/>
    </location>
</feature>
<feature type="signal peptide" evidence="2">
    <location>
        <begin position="1"/>
        <end position="19"/>
    </location>
</feature>
<keyword evidence="1" id="KW-0812">Transmembrane</keyword>
<keyword evidence="2" id="KW-0732">Signal</keyword>
<dbReference type="EMBL" id="SUVG01000005">
    <property type="protein sequence ID" value="MBE6421443.1"/>
    <property type="molecule type" value="Genomic_DNA"/>
</dbReference>
<proteinExistence type="predicted"/>
<evidence type="ECO:0000313" key="4">
    <source>
        <dbReference type="Proteomes" id="UP000725649"/>
    </source>
</evidence>
<keyword evidence="1" id="KW-1133">Transmembrane helix</keyword>
<comment type="caution">
    <text evidence="3">The sequence shown here is derived from an EMBL/GenBank/DDBJ whole genome shotgun (WGS) entry which is preliminary data.</text>
</comment>
<keyword evidence="1" id="KW-0472">Membrane</keyword>
<dbReference type="Pfam" id="PF13584">
    <property type="entry name" value="BatD"/>
    <property type="match status" value="3"/>
</dbReference>
<dbReference type="PANTHER" id="PTHR40940:SF2">
    <property type="entry name" value="BATD"/>
    <property type="match status" value="1"/>
</dbReference>
<name>A0A928DQ05_9BACT</name>
<dbReference type="PANTHER" id="PTHR40940">
    <property type="entry name" value="PROTEIN BATD-RELATED"/>
    <property type="match status" value="1"/>
</dbReference>
<dbReference type="InterPro" id="IPR025738">
    <property type="entry name" value="BatD"/>
</dbReference>
<reference evidence="3" key="1">
    <citation type="submission" date="2019-04" db="EMBL/GenBank/DDBJ databases">
        <title>Evolution of Biomass-Degrading Anaerobic Consortia Revealed by Metagenomics.</title>
        <authorList>
            <person name="Peng X."/>
        </authorList>
    </citation>
    <scope>NUCLEOTIDE SEQUENCE</scope>
    <source>
        <strain evidence="3">SIG66</strain>
    </source>
</reference>
<protein>
    <submittedName>
        <fullName evidence="3">Protein BatD</fullName>
    </submittedName>
</protein>
<feature type="chain" id="PRO_5036997398" evidence="2">
    <location>
        <begin position="20"/>
        <end position="602"/>
    </location>
</feature>
<gene>
    <name evidence="3" type="ORF">E7027_04860</name>
</gene>
<sequence length="602" mass="64660">MKKLLLALFFCFCFVSAMAQVSLTASVNKTALALDDEITLTVEIRGASGNMIMPQLPSLPAFNVYSREVEQSTVNGHTTTVFRYVMLPRFVGKTSIGEVSFTYDGKTYKTEPISVTIFRHAQGVTNAGGASSGARRNSAGNYDSAFAKVPKVDPNLPPLESSLANLAYAHAEDAFFMVAAVSDKTPYVNQTITLAVRFYYSNSFYDAPYQKPSVTNIFMESAGSAQGTQSINGVLYRYEEQRYHLTAAAPGKATIGPASIRFQTGSSPFTAFDRLFGGAAVSETQTVASDPITLQVRAFPQDGKPKSFYGAVGEGFVLQAQADPTRVEAGEAVNLTVTVKGPGNLKPTTDLVFPVLDGFKMYNTAATSGSLPANGQARSYKIFKAVLVPSASGIYTIPEIKWSYFNPNTSSYKTLRTQPIQIQVSPSSKTEAGFDFGAQGSGPSGFHTLGSDIAYLKSTLAPEAGFLTKVSALAWINWLAGALLFVSVLFALFGRKTLAQKRAYSQAKALLKASPNEEAVADAVAGYLQQKFKISTGSLPLKSIVNMLGKKGVTPATAEAFSLLWQRLDAARFAPTEKDAQNTRNLAAQALDVLTLMEEETK</sequence>